<keyword evidence="3" id="KW-0238">DNA-binding</keyword>
<dbReference type="KEGG" id="yti:FNA67_12835"/>
<dbReference type="EMBL" id="CP041690">
    <property type="protein sequence ID" value="QEE21007.1"/>
    <property type="molecule type" value="Genomic_DNA"/>
</dbReference>
<dbReference type="PROSITE" id="PS51186">
    <property type="entry name" value="GNAT"/>
    <property type="match status" value="1"/>
</dbReference>
<dbReference type="CDD" id="cd00090">
    <property type="entry name" value="HTH_ARSR"/>
    <property type="match status" value="1"/>
</dbReference>
<keyword evidence="7" id="KW-1185">Reference proteome</keyword>
<sequence>MGRRMRASPWTLGISANYVSAYIISGDMLMSYLSDMGLLSLGSQLKAISDQLYAMADDVYAPHGLELQARWFPILKLLHDRGPMTVGEMATAVGQTHSAISQAASRLVRDGWLSASSDAGDRRTRRLALTPKAVEAVRIAKPLWRAMREGLEERAHSLGIDEATLDALARVPGPDLAEAIGERMREGRRRALSIVPFRSEFREDFYRLNADWLERYFELESYDIEVLSNPEGAILATGGEILFALLDGQVVGTCALMQVKPGEYELTKMAVDPSVQGLGLGRALIEAAIAAFQRLGGSELFLETNTKLATAIRLYESSGFEHQPSVKQDSHYSRANVYMIWRPQAECSAAE</sequence>
<dbReference type="SMART" id="SM00347">
    <property type="entry name" value="HTH_MARR"/>
    <property type="match status" value="1"/>
</dbReference>
<dbReference type="Gene3D" id="3.40.630.30">
    <property type="match status" value="1"/>
</dbReference>
<keyword evidence="1 6" id="KW-0808">Transferase</keyword>
<dbReference type="InterPro" id="IPR036390">
    <property type="entry name" value="WH_DNA-bd_sf"/>
</dbReference>
<dbReference type="InterPro" id="IPR011991">
    <property type="entry name" value="ArsR-like_HTH"/>
</dbReference>
<reference evidence="6 7" key="1">
    <citation type="journal article" date="2015" name="Int. J. Syst. Evol. Microbiol.">
        <title>Youhaiella tibetensis gen. nov., sp. nov., isolated from subsurface sediment.</title>
        <authorList>
            <person name="Wang Y.X."/>
            <person name="Huang F.Q."/>
            <person name="Nogi Y."/>
            <person name="Pang S.J."/>
            <person name="Wang P.K."/>
            <person name="Lv J."/>
        </authorList>
    </citation>
    <scope>NUCLEOTIDE SEQUENCE [LARGE SCALE GENOMIC DNA]</scope>
    <source>
        <strain evidence="7">fig4</strain>
    </source>
</reference>
<dbReference type="InterPro" id="IPR050769">
    <property type="entry name" value="NAT_camello-type"/>
</dbReference>
<organism evidence="6 7">
    <name type="scientific">Paradevosia tibetensis</name>
    <dbReference type="NCBI Taxonomy" id="1447062"/>
    <lineage>
        <taxon>Bacteria</taxon>
        <taxon>Pseudomonadati</taxon>
        <taxon>Pseudomonadota</taxon>
        <taxon>Alphaproteobacteria</taxon>
        <taxon>Hyphomicrobiales</taxon>
        <taxon>Devosiaceae</taxon>
        <taxon>Paradevosia</taxon>
    </lineage>
</organism>
<gene>
    <name evidence="6" type="ORF">FNA67_12835</name>
</gene>
<dbReference type="SUPFAM" id="SSF46785">
    <property type="entry name" value="Winged helix' DNA-binding domain"/>
    <property type="match status" value="1"/>
</dbReference>
<dbReference type="Pfam" id="PF00583">
    <property type="entry name" value="Acetyltransf_1"/>
    <property type="match status" value="1"/>
</dbReference>
<dbReference type="GO" id="GO:0008080">
    <property type="term" value="F:N-acetyltransferase activity"/>
    <property type="evidence" value="ECO:0007669"/>
    <property type="project" value="InterPro"/>
</dbReference>
<evidence type="ECO:0000256" key="2">
    <source>
        <dbReference type="ARBA" id="ARBA00023015"/>
    </source>
</evidence>
<proteinExistence type="predicted"/>
<dbReference type="CDD" id="cd04301">
    <property type="entry name" value="NAT_SF"/>
    <property type="match status" value="1"/>
</dbReference>
<dbReference type="Proteomes" id="UP000321062">
    <property type="component" value="Chromosome"/>
</dbReference>
<evidence type="ECO:0000256" key="3">
    <source>
        <dbReference type="ARBA" id="ARBA00023125"/>
    </source>
</evidence>
<dbReference type="PANTHER" id="PTHR13947">
    <property type="entry name" value="GNAT FAMILY N-ACETYLTRANSFERASE"/>
    <property type="match status" value="1"/>
</dbReference>
<dbReference type="InterPro" id="IPR000835">
    <property type="entry name" value="HTH_MarR-typ"/>
</dbReference>
<evidence type="ECO:0000256" key="4">
    <source>
        <dbReference type="ARBA" id="ARBA00023163"/>
    </source>
</evidence>
<feature type="domain" description="N-acetyltransferase" evidence="5">
    <location>
        <begin position="192"/>
        <end position="344"/>
    </location>
</feature>
<evidence type="ECO:0000256" key="1">
    <source>
        <dbReference type="ARBA" id="ARBA00022679"/>
    </source>
</evidence>
<dbReference type="GO" id="GO:0003677">
    <property type="term" value="F:DNA binding"/>
    <property type="evidence" value="ECO:0007669"/>
    <property type="project" value="UniProtKB-KW"/>
</dbReference>
<accession>A0A5B9DP78</accession>
<dbReference type="InterPro" id="IPR036388">
    <property type="entry name" value="WH-like_DNA-bd_sf"/>
</dbReference>
<dbReference type="PROSITE" id="PS01117">
    <property type="entry name" value="HTH_MARR_1"/>
    <property type="match status" value="1"/>
</dbReference>
<dbReference type="InterPro" id="IPR000182">
    <property type="entry name" value="GNAT_dom"/>
</dbReference>
<keyword evidence="2" id="KW-0805">Transcription regulation</keyword>
<evidence type="ECO:0000259" key="5">
    <source>
        <dbReference type="PROSITE" id="PS51186"/>
    </source>
</evidence>
<protein>
    <submittedName>
        <fullName evidence="6">GNAT family N-acetyltransferase</fullName>
    </submittedName>
</protein>
<dbReference type="PANTHER" id="PTHR13947:SF37">
    <property type="entry name" value="LD18367P"/>
    <property type="match status" value="1"/>
</dbReference>
<dbReference type="GO" id="GO:0003700">
    <property type="term" value="F:DNA-binding transcription factor activity"/>
    <property type="evidence" value="ECO:0007669"/>
    <property type="project" value="InterPro"/>
</dbReference>
<dbReference type="InterPro" id="IPR016181">
    <property type="entry name" value="Acyl_CoA_acyltransferase"/>
</dbReference>
<dbReference type="SUPFAM" id="SSF55729">
    <property type="entry name" value="Acyl-CoA N-acyltransferases (Nat)"/>
    <property type="match status" value="1"/>
</dbReference>
<dbReference type="InterPro" id="IPR023187">
    <property type="entry name" value="Tscrpt_reg_MarR-type_CS"/>
</dbReference>
<keyword evidence="4" id="KW-0804">Transcription</keyword>
<dbReference type="OrthoDB" id="2135706at2"/>
<name>A0A5B9DP78_9HYPH</name>
<dbReference type="Pfam" id="PF12802">
    <property type="entry name" value="MarR_2"/>
    <property type="match status" value="1"/>
</dbReference>
<dbReference type="AlphaFoldDB" id="A0A5B9DP78"/>
<evidence type="ECO:0000313" key="7">
    <source>
        <dbReference type="Proteomes" id="UP000321062"/>
    </source>
</evidence>
<dbReference type="Gene3D" id="1.10.10.10">
    <property type="entry name" value="Winged helix-like DNA-binding domain superfamily/Winged helix DNA-binding domain"/>
    <property type="match status" value="1"/>
</dbReference>
<evidence type="ECO:0000313" key="6">
    <source>
        <dbReference type="EMBL" id="QEE21007.1"/>
    </source>
</evidence>